<feature type="compositionally biased region" description="Basic and acidic residues" evidence="1">
    <location>
        <begin position="341"/>
        <end position="378"/>
    </location>
</feature>
<sequence>MEITELEKQVLKQEYPQVSLSEDLDIERYFELRKTGHLNEALLLYNGKLKRKYPDDSMRYELMSSYRRRSHRFQELLTENLINLAQKTIMQIKQVIGFITEKIANLDTNDVYNVIQECEKIVSAVSSDRFASISFTEKYARYADIIGFKQAAMKKSAELIRLYVTDTLSSVKAYRDEQDEILSRQKRERAAYRPPTTLDFSKIIFTKEQVDSIIISPDIKRVEDQVIAYTLKYWPVYADGGFENIVLLYSRKYRTNNFNIFQAVKIGRFRSWRDEEILQAVLLNLVNGYYYSISGDLYLQREWARVKVSIEPVKKKEELIDGDSDAEAVLEKKVKPKKEKKTSGKKAENEDLKKPAKPEKKPVQKDAVFETKKAKTEELNLENKSQNKESLPDKKTDKLKKSKLEKNKLKNEELKNDSIKKENLVEVPKEESKSEAYFERPKLEMNPSGSISEMIKTMRGDKYQIHKGLFFEGIRPSIRKVLEKSAVQKISMFGNEQNDAENYIYDFFDQNYDNPYQNWGISEQRVQVLKLGFEIKTLEPIIADWIKGLKF</sequence>
<gene>
    <name evidence="2" type="ORF">HMPREF9726_02270</name>
</gene>
<organism evidence="2">
    <name type="scientific">Treponema denticola H-22</name>
    <dbReference type="NCBI Taxonomy" id="999432"/>
    <lineage>
        <taxon>Bacteria</taxon>
        <taxon>Pseudomonadati</taxon>
        <taxon>Spirochaetota</taxon>
        <taxon>Spirochaetia</taxon>
        <taxon>Spirochaetales</taxon>
        <taxon>Treponemataceae</taxon>
        <taxon>Treponema</taxon>
    </lineage>
</organism>
<accession>A0A0E2E1I3</accession>
<dbReference type="HOGENOM" id="CLU_494258_0_0_12"/>
<reference evidence="2" key="1">
    <citation type="submission" date="2012-01" db="EMBL/GenBank/DDBJ databases">
        <title>The Genome Sequence of Treponema denticola H-22.</title>
        <authorList>
            <consortium name="The Broad Institute Genome Sequencing Platform"/>
            <person name="Earl A."/>
            <person name="Ward D."/>
            <person name="Feldgarden M."/>
            <person name="Gevers D."/>
            <person name="Blanton J.M."/>
            <person name="Fenno C.J."/>
            <person name="Baranova O.V."/>
            <person name="Mathney J."/>
            <person name="Dewhirst F.E."/>
            <person name="Izard J."/>
            <person name="Young S.K."/>
            <person name="Zeng Q."/>
            <person name="Gargeya S."/>
            <person name="Fitzgerald M."/>
            <person name="Haas B."/>
            <person name="Abouelleil A."/>
            <person name="Alvarado L."/>
            <person name="Arachchi H.M."/>
            <person name="Berlin A."/>
            <person name="Chapman S.B."/>
            <person name="Gearin G."/>
            <person name="Goldberg J."/>
            <person name="Griggs A."/>
            <person name="Gujja S."/>
            <person name="Hansen M."/>
            <person name="Heiman D."/>
            <person name="Howarth C."/>
            <person name="Larimer J."/>
            <person name="Lui A."/>
            <person name="MacDonald P.J.P."/>
            <person name="McCowen C."/>
            <person name="Montmayeur A."/>
            <person name="Murphy C."/>
            <person name="Neiman D."/>
            <person name="Pearson M."/>
            <person name="Priest M."/>
            <person name="Roberts A."/>
            <person name="Saif S."/>
            <person name="Shea T."/>
            <person name="Sisk P."/>
            <person name="Stolte C."/>
            <person name="Sykes S."/>
            <person name="Wortman J."/>
            <person name="Nusbaum C."/>
            <person name="Birren B."/>
        </authorList>
    </citation>
    <scope>NUCLEOTIDE SEQUENCE [LARGE SCALE GENOMIC DNA]</scope>
    <source>
        <strain evidence="2">H-22</strain>
    </source>
</reference>
<protein>
    <submittedName>
        <fullName evidence="2">Uncharacterized protein</fullName>
    </submittedName>
</protein>
<dbReference type="RefSeq" id="WP_002685715.1">
    <property type="nucleotide sequence ID" value="NZ_CM001795.1"/>
</dbReference>
<dbReference type="PATRIC" id="fig|999432.5.peg.2358"/>
<dbReference type="EMBL" id="AGDV01000021">
    <property type="protein sequence ID" value="EMB30585.1"/>
    <property type="molecule type" value="Genomic_DNA"/>
</dbReference>
<proteinExistence type="predicted"/>
<evidence type="ECO:0000313" key="2">
    <source>
        <dbReference type="EMBL" id="EMB30585.1"/>
    </source>
</evidence>
<dbReference type="AlphaFoldDB" id="A0A0E2E1I3"/>
<feature type="compositionally biased region" description="Basic and acidic residues" evidence="1">
    <location>
        <begin position="385"/>
        <end position="396"/>
    </location>
</feature>
<name>A0A0E2E1I3_TREDN</name>
<comment type="caution">
    <text evidence="2">The sequence shown here is derived from an EMBL/GenBank/DDBJ whole genome shotgun (WGS) entry which is preliminary data.</text>
</comment>
<evidence type="ECO:0000256" key="1">
    <source>
        <dbReference type="SAM" id="MobiDB-lite"/>
    </source>
</evidence>
<feature type="region of interest" description="Disordered" evidence="1">
    <location>
        <begin position="331"/>
        <end position="409"/>
    </location>
</feature>
<dbReference type="Proteomes" id="UP000011705">
    <property type="component" value="Chromosome"/>
</dbReference>